<name>A2DPE2_TRIV3</name>
<reference evidence="2" key="1">
    <citation type="submission" date="2006-10" db="EMBL/GenBank/DDBJ databases">
        <authorList>
            <person name="Amadeo P."/>
            <person name="Zhao Q."/>
            <person name="Wortman J."/>
            <person name="Fraser-Liggett C."/>
            <person name="Carlton J."/>
        </authorList>
    </citation>
    <scope>NUCLEOTIDE SEQUENCE</scope>
    <source>
        <strain evidence="2">G3</strain>
    </source>
</reference>
<dbReference type="AlphaFoldDB" id="A2DPE2"/>
<protein>
    <submittedName>
        <fullName evidence="2">Surface antigen BspA-like</fullName>
    </submittedName>
</protein>
<dbReference type="SUPFAM" id="SSF52058">
    <property type="entry name" value="L domain-like"/>
    <property type="match status" value="2"/>
</dbReference>
<evidence type="ECO:0000256" key="1">
    <source>
        <dbReference type="SAM" id="Phobius"/>
    </source>
</evidence>
<proteinExistence type="predicted"/>
<dbReference type="VEuPathDB" id="TrichDB:TVAGG3_0680960"/>
<reference evidence="2" key="2">
    <citation type="journal article" date="2007" name="Science">
        <title>Draft genome sequence of the sexually transmitted pathogen Trichomonas vaginalis.</title>
        <authorList>
            <person name="Carlton J.M."/>
            <person name="Hirt R.P."/>
            <person name="Silva J.C."/>
            <person name="Delcher A.L."/>
            <person name="Schatz M."/>
            <person name="Zhao Q."/>
            <person name="Wortman J.R."/>
            <person name="Bidwell S.L."/>
            <person name="Alsmark U.C.M."/>
            <person name="Besteiro S."/>
            <person name="Sicheritz-Ponten T."/>
            <person name="Noel C.J."/>
            <person name="Dacks J.B."/>
            <person name="Foster P.G."/>
            <person name="Simillion C."/>
            <person name="Van de Peer Y."/>
            <person name="Miranda-Saavedra D."/>
            <person name="Barton G.J."/>
            <person name="Westrop G.D."/>
            <person name="Mueller S."/>
            <person name="Dessi D."/>
            <person name="Fiori P.L."/>
            <person name="Ren Q."/>
            <person name="Paulsen I."/>
            <person name="Zhang H."/>
            <person name="Bastida-Corcuera F.D."/>
            <person name="Simoes-Barbosa A."/>
            <person name="Brown M.T."/>
            <person name="Hayes R.D."/>
            <person name="Mukherjee M."/>
            <person name="Okumura C.Y."/>
            <person name="Schneider R."/>
            <person name="Smith A.J."/>
            <person name="Vanacova S."/>
            <person name="Villalvazo M."/>
            <person name="Haas B.J."/>
            <person name="Pertea M."/>
            <person name="Feldblyum T.V."/>
            <person name="Utterback T.R."/>
            <person name="Shu C.L."/>
            <person name="Osoegawa K."/>
            <person name="de Jong P.J."/>
            <person name="Hrdy I."/>
            <person name="Horvathova L."/>
            <person name="Zubacova Z."/>
            <person name="Dolezal P."/>
            <person name="Malik S.B."/>
            <person name="Logsdon J.M. Jr."/>
            <person name="Henze K."/>
            <person name="Gupta A."/>
            <person name="Wang C.C."/>
            <person name="Dunne R.L."/>
            <person name="Upcroft J.A."/>
            <person name="Upcroft P."/>
            <person name="White O."/>
            <person name="Salzberg S.L."/>
            <person name="Tang P."/>
            <person name="Chiu C.-H."/>
            <person name="Lee Y.-S."/>
            <person name="Embley T.M."/>
            <person name="Coombs G.H."/>
            <person name="Mottram J.C."/>
            <person name="Tachezy J."/>
            <person name="Fraser-Liggett C.M."/>
            <person name="Johnson P.J."/>
        </authorList>
    </citation>
    <scope>NUCLEOTIDE SEQUENCE [LARGE SCALE GENOMIC DNA]</scope>
    <source>
        <strain evidence="2">G3</strain>
    </source>
</reference>
<dbReference type="Proteomes" id="UP000001542">
    <property type="component" value="Unassembled WGS sequence"/>
</dbReference>
<evidence type="ECO:0000313" key="3">
    <source>
        <dbReference type="Proteomes" id="UP000001542"/>
    </source>
</evidence>
<dbReference type="InterPro" id="IPR026906">
    <property type="entry name" value="LRR_5"/>
</dbReference>
<accession>A2DPE2</accession>
<dbReference type="eggNOG" id="ENOG502SA9M">
    <property type="taxonomic scope" value="Eukaryota"/>
</dbReference>
<sequence>MFRSSLFSNLLSRQVLLNSAIGVKDNVVTVTTDYDYTNLLIFLKNYPEVDTLISISNIVPSYYPINRIKVSTIKIQGSANSVPSGFLIGNRYVKSVELSKNVTSIGPGCFKNSAIQNITIDGNISSLGEGAFYGCSSLTELSIMTKTIPNTFAANCFNLAKITISEESITIGSSAFAYCYSLAVFSFSKVTSIADKAFQFSGLNNATFPASVESIGVSAFAYSKIDAFTLEGSNVSIGDYAFQGTQLTEAKLTNVPRLGKGIFTECPSLESIETGVIEIPEEFASYCTKLEKVTANSAYIIGVRSFYNCIKLESITLNDNETTIKKECFMFCEKLDFAFKENQIYTISDYAFSYCSKLKLPSLHENTTVGNYAFIGCDKIEELTINWGLTSFGIFMGCKNLETVTYTYNSSTDVNVLPDYTFCNCSSLSEFIDKSVLSSVNSYAFASTNIKEINLFNAFIANYAFADGSLKKITLAGVSSSQTDAFYNCDSLKTIVFSKIADPAGVNAINFANLTLDEISIEEGHESLNISNGLLTYGNDTLVLVTPQFTKSELRIPESVTYINHEAFITNRYIKKLYIPFTVYIVDSSNIIHSTSIEKLEISFDSNATFYMGVRDNKKLKFINISTQFDKIGDNSFSNNENLEEVVLPSTITEIGNYAFNMCPKLKTINIENVSVFGEYAFNGTALKTFDFSKMISQTVPAGILGFCSNLKEVKGTSNITTVDEYAFSHCESLKKFESSILYNIMSNAFEYCTSLKEINFKTIEYIYPHAFTQCTSLKSVELTTTVNFPLDASESSSFAFSFCTSLKSIDLTGLNIIPVSLFYGCSSLKEVTFSSGLIEIGSFAFSGCGFKEITIPDSVTLIGSNAFGSNSKLKTATIGKGTPSFDNSWFAPATQTIKIIIPPSIKNIGSTVFTSMDNVKIEFSSENNYYDYQDQTLIGKIKKNLVTTVGKLGKVYEVPEQIRVIDSNAIKRDTSDDSSSSEELDLLVQSDGIARAAIIKIQSNISTFGSVDFTVQSMCYEGEYYLGDSLTTSSSSSITTIYNSYASENYLYNVLFGSENAGPKCSTSLSDSFKWRHIVGMSSAEIGLTVAFVIVLIALIVLVILYFVFPFSKCSSKGEEA</sequence>
<dbReference type="STRING" id="5722.A2DPE2"/>
<dbReference type="PANTHER" id="PTHR45661:SF3">
    <property type="entry name" value="IG-LIKE DOMAIN-CONTAINING PROTEIN"/>
    <property type="match status" value="1"/>
</dbReference>
<dbReference type="KEGG" id="tva:4775704"/>
<dbReference type="RefSeq" id="XP_001329821.1">
    <property type="nucleotide sequence ID" value="XM_001329786.1"/>
</dbReference>
<dbReference type="Gene3D" id="3.80.10.10">
    <property type="entry name" value="Ribonuclease Inhibitor"/>
    <property type="match status" value="5"/>
</dbReference>
<feature type="transmembrane region" description="Helical" evidence="1">
    <location>
        <begin position="1087"/>
        <end position="1110"/>
    </location>
</feature>
<dbReference type="InParanoid" id="A2DPE2"/>
<dbReference type="SMR" id="A2DPE2"/>
<keyword evidence="1" id="KW-0812">Transmembrane</keyword>
<keyword evidence="3" id="KW-1185">Reference proteome</keyword>
<keyword evidence="1" id="KW-1133">Transmembrane helix</keyword>
<gene>
    <name evidence="2" type="ORF">TVAG_169980</name>
</gene>
<dbReference type="VEuPathDB" id="TrichDB:TVAG_169980"/>
<dbReference type="InterPro" id="IPR053139">
    <property type="entry name" value="Surface_bspA-like"/>
</dbReference>
<dbReference type="EMBL" id="DS113227">
    <property type="protein sequence ID" value="EAY17686.1"/>
    <property type="molecule type" value="Genomic_DNA"/>
</dbReference>
<dbReference type="PANTHER" id="PTHR45661">
    <property type="entry name" value="SURFACE ANTIGEN"/>
    <property type="match status" value="1"/>
</dbReference>
<organism evidence="2 3">
    <name type="scientific">Trichomonas vaginalis (strain ATCC PRA-98 / G3)</name>
    <dbReference type="NCBI Taxonomy" id="412133"/>
    <lineage>
        <taxon>Eukaryota</taxon>
        <taxon>Metamonada</taxon>
        <taxon>Parabasalia</taxon>
        <taxon>Trichomonadida</taxon>
        <taxon>Trichomonadidae</taxon>
        <taxon>Trichomonas</taxon>
    </lineage>
</organism>
<dbReference type="InterPro" id="IPR032675">
    <property type="entry name" value="LRR_dom_sf"/>
</dbReference>
<evidence type="ECO:0000313" key="2">
    <source>
        <dbReference type="EMBL" id="EAY17686.1"/>
    </source>
</evidence>
<keyword evidence="1" id="KW-0472">Membrane</keyword>
<dbReference type="Pfam" id="PF13306">
    <property type="entry name" value="LRR_5"/>
    <property type="match status" value="5"/>
</dbReference>